<dbReference type="InterPro" id="IPR007223">
    <property type="entry name" value="Peroxin-13_N"/>
</dbReference>
<keyword evidence="17" id="KW-1185">Reference proteome</keyword>
<organism evidence="16 17">
    <name type="scientific">Dreissena polymorpha</name>
    <name type="common">Zebra mussel</name>
    <name type="synonym">Mytilus polymorpha</name>
    <dbReference type="NCBI Taxonomy" id="45954"/>
    <lineage>
        <taxon>Eukaryota</taxon>
        <taxon>Metazoa</taxon>
        <taxon>Spiralia</taxon>
        <taxon>Lophotrochozoa</taxon>
        <taxon>Mollusca</taxon>
        <taxon>Bivalvia</taxon>
        <taxon>Autobranchia</taxon>
        <taxon>Heteroconchia</taxon>
        <taxon>Euheterodonta</taxon>
        <taxon>Imparidentia</taxon>
        <taxon>Neoheterodontei</taxon>
        <taxon>Myida</taxon>
        <taxon>Dreissenoidea</taxon>
        <taxon>Dreissenidae</taxon>
        <taxon>Dreissena</taxon>
    </lineage>
</organism>
<keyword evidence="6" id="KW-1133">Transmembrane helix</keyword>
<evidence type="ECO:0000256" key="13">
    <source>
        <dbReference type="PROSITE-ProRule" id="PRU00192"/>
    </source>
</evidence>
<evidence type="ECO:0000256" key="8">
    <source>
        <dbReference type="ARBA" id="ARBA00023136"/>
    </source>
</evidence>
<evidence type="ECO:0000256" key="10">
    <source>
        <dbReference type="ARBA" id="ARBA00029693"/>
    </source>
</evidence>
<feature type="compositionally biased region" description="Polar residues" evidence="14">
    <location>
        <begin position="426"/>
        <end position="439"/>
    </location>
</feature>
<keyword evidence="4" id="KW-0812">Transmembrane</keyword>
<evidence type="ECO:0000313" key="17">
    <source>
        <dbReference type="Proteomes" id="UP000828390"/>
    </source>
</evidence>
<keyword evidence="7" id="KW-0811">Translocation</keyword>
<dbReference type="Gene3D" id="2.30.30.40">
    <property type="entry name" value="SH3 Domains"/>
    <property type="match status" value="1"/>
</dbReference>
<gene>
    <name evidence="16" type="ORF">DPMN_084514</name>
</gene>
<keyword evidence="8" id="KW-0472">Membrane</keyword>
<accession>A0A9D4BJG1</accession>
<evidence type="ECO:0000256" key="11">
    <source>
        <dbReference type="ARBA" id="ARBA00034535"/>
    </source>
</evidence>
<evidence type="ECO:0000256" key="5">
    <source>
        <dbReference type="ARBA" id="ARBA00022927"/>
    </source>
</evidence>
<evidence type="ECO:0000313" key="16">
    <source>
        <dbReference type="EMBL" id="KAH3697029.1"/>
    </source>
</evidence>
<reference evidence="16" key="2">
    <citation type="submission" date="2020-11" db="EMBL/GenBank/DDBJ databases">
        <authorList>
            <person name="McCartney M.A."/>
            <person name="Auch B."/>
            <person name="Kono T."/>
            <person name="Mallez S."/>
            <person name="Becker A."/>
            <person name="Gohl D.M."/>
            <person name="Silverstein K.A.T."/>
            <person name="Koren S."/>
            <person name="Bechman K.B."/>
            <person name="Herman A."/>
            <person name="Abrahante J.E."/>
            <person name="Garbe J."/>
        </authorList>
    </citation>
    <scope>NUCLEOTIDE SEQUENCE</scope>
    <source>
        <strain evidence="16">Duluth1</strain>
        <tissue evidence="16">Whole animal</tissue>
    </source>
</reference>
<comment type="similarity">
    <text evidence="1">Belongs to the peroxin-13 family.</text>
</comment>
<protein>
    <recommendedName>
        <fullName evidence="11">Peroxisomal membrane protein PEX13</fullName>
    </recommendedName>
    <alternativeName>
        <fullName evidence="10">Peroxin-13</fullName>
    </alternativeName>
</protein>
<dbReference type="InterPro" id="IPR001452">
    <property type="entry name" value="SH3_domain"/>
</dbReference>
<comment type="subcellular location">
    <subcellularLocation>
        <location evidence="12">Peroxisome membrane</location>
    </subcellularLocation>
</comment>
<feature type="region of interest" description="Disordered" evidence="14">
    <location>
        <begin position="1"/>
        <end position="66"/>
    </location>
</feature>
<evidence type="ECO:0000256" key="6">
    <source>
        <dbReference type="ARBA" id="ARBA00022989"/>
    </source>
</evidence>
<evidence type="ECO:0000259" key="15">
    <source>
        <dbReference type="PROSITE" id="PS50002"/>
    </source>
</evidence>
<dbReference type="InterPro" id="IPR036028">
    <property type="entry name" value="SH3-like_dom_sf"/>
</dbReference>
<dbReference type="CDD" id="cd11864">
    <property type="entry name" value="SH3_PEX13_eumet"/>
    <property type="match status" value="1"/>
</dbReference>
<dbReference type="GO" id="GO:1990429">
    <property type="term" value="C:peroxisomal importomer complex"/>
    <property type="evidence" value="ECO:0007669"/>
    <property type="project" value="TreeGrafter"/>
</dbReference>
<dbReference type="EMBL" id="JAIWYP010000016">
    <property type="protein sequence ID" value="KAH3697029.1"/>
    <property type="molecule type" value="Genomic_DNA"/>
</dbReference>
<dbReference type="PROSITE" id="PS50002">
    <property type="entry name" value="SH3"/>
    <property type="match status" value="1"/>
</dbReference>
<keyword evidence="3" id="KW-0813">Transport</keyword>
<dbReference type="GO" id="GO:0005778">
    <property type="term" value="C:peroxisomal membrane"/>
    <property type="evidence" value="ECO:0007669"/>
    <property type="project" value="UniProtKB-SubCell"/>
</dbReference>
<dbReference type="OrthoDB" id="10037838at2759"/>
<keyword evidence="2 13" id="KW-0728">SH3 domain</keyword>
<dbReference type="SMART" id="SM00326">
    <property type="entry name" value="SH3"/>
    <property type="match status" value="1"/>
</dbReference>
<keyword evidence="9" id="KW-0576">Peroxisome</keyword>
<dbReference type="PANTHER" id="PTHR19332:SF1">
    <property type="entry name" value="PEROXISOMAL MEMBRANE PROTEIN PEX13"/>
    <property type="match status" value="1"/>
</dbReference>
<proteinExistence type="inferred from homology"/>
<dbReference type="InterPro" id="IPR035463">
    <property type="entry name" value="Pex13"/>
</dbReference>
<dbReference type="AlphaFoldDB" id="A0A9D4BJG1"/>
<dbReference type="FunFam" id="2.30.30.40:FF:000109">
    <property type="entry name" value="Peroxisomal biogenesis factor 13"/>
    <property type="match status" value="1"/>
</dbReference>
<dbReference type="SUPFAM" id="SSF50044">
    <property type="entry name" value="SH3-domain"/>
    <property type="match status" value="1"/>
</dbReference>
<dbReference type="GO" id="GO:0016560">
    <property type="term" value="P:protein import into peroxisome matrix, docking"/>
    <property type="evidence" value="ECO:0007669"/>
    <property type="project" value="InterPro"/>
</dbReference>
<evidence type="ECO:0000256" key="12">
    <source>
        <dbReference type="ARBA" id="ARBA00046271"/>
    </source>
</evidence>
<dbReference type="Proteomes" id="UP000828390">
    <property type="component" value="Unassembled WGS sequence"/>
</dbReference>
<feature type="region of interest" description="Disordered" evidence="14">
    <location>
        <begin position="426"/>
        <end position="454"/>
    </location>
</feature>
<dbReference type="Pfam" id="PF14604">
    <property type="entry name" value="SH3_9"/>
    <property type="match status" value="1"/>
</dbReference>
<feature type="compositionally biased region" description="Low complexity" evidence="14">
    <location>
        <begin position="27"/>
        <end position="46"/>
    </location>
</feature>
<evidence type="ECO:0000256" key="2">
    <source>
        <dbReference type="ARBA" id="ARBA00022443"/>
    </source>
</evidence>
<keyword evidence="5" id="KW-0653">Protein transport</keyword>
<dbReference type="PANTHER" id="PTHR19332">
    <property type="entry name" value="PEROXISOMAL MEMBRANE PROTEIN PEX13"/>
    <property type="match status" value="1"/>
</dbReference>
<evidence type="ECO:0000256" key="14">
    <source>
        <dbReference type="SAM" id="MobiDB-lite"/>
    </source>
</evidence>
<comment type="caution">
    <text evidence="16">The sequence shown here is derived from an EMBL/GenBank/DDBJ whole genome shotgun (WGS) entry which is preliminary data.</text>
</comment>
<evidence type="ECO:0000256" key="1">
    <source>
        <dbReference type="ARBA" id="ARBA00006033"/>
    </source>
</evidence>
<evidence type="ECO:0000256" key="4">
    <source>
        <dbReference type="ARBA" id="ARBA00022692"/>
    </source>
</evidence>
<evidence type="ECO:0000256" key="9">
    <source>
        <dbReference type="ARBA" id="ARBA00023140"/>
    </source>
</evidence>
<sequence>MASPPKPWERPGINKQSDDITPSSFMSGPAPSSYGLGSSLSGLSPTTGGGDAPPPVPSRSPTLGYSSYSPGNGYGGSYSSPYSYGGGGMYSSPYSSMYGGYSSGMYGSSMYGGGYGGYGMNRYGYGAQNNEYNSFARMAEESSRPAFQSIESIVGAFSSVSMMLDSTFQAVFNSFRAVIGVADNFSRMKTQFAQIFSAFALFRTIRYMYRKLLVLLRLRPQGFAEEAWTEAGDTVTQGLGTPGPGKGKSSWPVLMFFAIIMGGPWLIWKFLQSTFAGQGVGQGWATGEEDHFVGKTLYNFQAQSNDELSFQAGANIHIAPKEMQPRVKGWLLGSIDGKTVGLVPANYIKVLGKRRGTKVSNYPVNNELETFSDQSQAGKSNINSVSSLSQPSVQSGAEAIGLHQSPSAVNFENQIQTEFTRERSIQNMDSTLLNNSSPLDQVPELPEVYQNDKA</sequence>
<feature type="domain" description="SH3" evidence="15">
    <location>
        <begin position="289"/>
        <end position="353"/>
    </location>
</feature>
<name>A0A9D4BJG1_DREPO</name>
<reference evidence="16" key="1">
    <citation type="journal article" date="2019" name="bioRxiv">
        <title>The Genome of the Zebra Mussel, Dreissena polymorpha: A Resource for Invasive Species Research.</title>
        <authorList>
            <person name="McCartney M.A."/>
            <person name="Auch B."/>
            <person name="Kono T."/>
            <person name="Mallez S."/>
            <person name="Zhang Y."/>
            <person name="Obille A."/>
            <person name="Becker A."/>
            <person name="Abrahante J.E."/>
            <person name="Garbe J."/>
            <person name="Badalamenti J.P."/>
            <person name="Herman A."/>
            <person name="Mangelson H."/>
            <person name="Liachko I."/>
            <person name="Sullivan S."/>
            <person name="Sone E.D."/>
            <person name="Koren S."/>
            <person name="Silverstein K.A.T."/>
            <person name="Beckman K.B."/>
            <person name="Gohl D.M."/>
        </authorList>
    </citation>
    <scope>NUCLEOTIDE SEQUENCE</scope>
    <source>
        <strain evidence="16">Duluth1</strain>
        <tissue evidence="16">Whole animal</tissue>
    </source>
</reference>
<evidence type="ECO:0000256" key="7">
    <source>
        <dbReference type="ARBA" id="ARBA00023010"/>
    </source>
</evidence>
<dbReference type="Pfam" id="PF04088">
    <property type="entry name" value="Peroxin-13_N"/>
    <property type="match status" value="1"/>
</dbReference>
<evidence type="ECO:0000256" key="3">
    <source>
        <dbReference type="ARBA" id="ARBA00022448"/>
    </source>
</evidence>